<evidence type="ECO:0000256" key="1">
    <source>
        <dbReference type="SAM" id="Phobius"/>
    </source>
</evidence>
<gene>
    <name evidence="2" type="ORF">I7X39_08615</name>
</gene>
<keyword evidence="1" id="KW-1133">Transmembrane helix</keyword>
<feature type="transmembrane region" description="Helical" evidence="1">
    <location>
        <begin position="318"/>
        <end position="335"/>
    </location>
</feature>
<proteinExistence type="predicted"/>
<keyword evidence="3" id="KW-1185">Reference proteome</keyword>
<feature type="transmembrane region" description="Helical" evidence="1">
    <location>
        <begin position="236"/>
        <end position="257"/>
    </location>
</feature>
<keyword evidence="1" id="KW-0812">Transmembrane</keyword>
<feature type="transmembrane region" description="Helical" evidence="1">
    <location>
        <begin position="104"/>
        <end position="123"/>
    </location>
</feature>
<organism evidence="2 3">
    <name type="scientific">Inhella proteolytica</name>
    <dbReference type="NCBI Taxonomy" id="2795029"/>
    <lineage>
        <taxon>Bacteria</taxon>
        <taxon>Pseudomonadati</taxon>
        <taxon>Pseudomonadota</taxon>
        <taxon>Betaproteobacteria</taxon>
        <taxon>Burkholderiales</taxon>
        <taxon>Sphaerotilaceae</taxon>
        <taxon>Inhella</taxon>
    </lineage>
</organism>
<feature type="transmembrane region" description="Helical" evidence="1">
    <location>
        <begin position="283"/>
        <end position="306"/>
    </location>
</feature>
<evidence type="ECO:0008006" key="4">
    <source>
        <dbReference type="Google" id="ProtNLM"/>
    </source>
</evidence>
<name>A0A931NHX1_9BURK</name>
<feature type="transmembrane region" description="Helical" evidence="1">
    <location>
        <begin position="36"/>
        <end position="69"/>
    </location>
</feature>
<keyword evidence="1" id="KW-0472">Membrane</keyword>
<sequence>MSHPSMARVAAASPQPATVWQMLPFCLRLPLRFGPLVFLGSLALAAVLASLVLGAFGLVFKGILIFLGLRYGFNMLELLSRGRFEGESPNFSVWGGSDRRPGKLALVLTLFIVLGGLLGNLVLDRRIANDTKTQDALVRIYEAQNAESLQVLRREHEALAAARAAAVAERERQRARQLAAAPAEGEDGAEGESAVELGPADLESEFTAHALPSREEMVQAARPQTFAAAWFSLLPAWYWLVAALTSLLLPAAALVIATEDAFFQSLNPLNVARFVGAMGAEYFTLWGLFLLIAGVRHAVLVMGTGWPTAVAFPIELTLATYLFWVLCALMGYALYRHHEALGHEVEFDFETQQRAGGVEAIARAGSTERALRAQQPTDPFERRVHELLADGKIDAAIDVVRDEMRYDRLDAPLNLRLHALLQRQGQREAILAHGPQLLRALARAERGKDLLAALQDLRKLDPSVELPDGVGTAAAAEAALAKGDASSATQLLKGFDKRWPQHPEAPRVYFLGARLMSEHGRDHDRAARLLQGLLARFPEHAVVAEAQQYLQVLERMRKPGAA</sequence>
<reference evidence="2" key="1">
    <citation type="submission" date="2020-12" db="EMBL/GenBank/DDBJ databases">
        <title>The genome sequence of Inhella sp. 1Y17.</title>
        <authorList>
            <person name="Liu Y."/>
        </authorList>
    </citation>
    <scope>NUCLEOTIDE SEQUENCE</scope>
    <source>
        <strain evidence="2">1Y17</strain>
    </source>
</reference>
<dbReference type="Gene3D" id="1.25.40.10">
    <property type="entry name" value="Tetratricopeptide repeat domain"/>
    <property type="match status" value="1"/>
</dbReference>
<comment type="caution">
    <text evidence="2">The sequence shown here is derived from an EMBL/GenBank/DDBJ whole genome shotgun (WGS) entry which is preliminary data.</text>
</comment>
<accession>A0A931NHX1</accession>
<dbReference type="EMBL" id="JAEDAK010000005">
    <property type="protein sequence ID" value="MBH9576965.1"/>
    <property type="molecule type" value="Genomic_DNA"/>
</dbReference>
<protein>
    <recommendedName>
        <fullName evidence="4">Tetratricopeptide repeat protein</fullName>
    </recommendedName>
</protein>
<evidence type="ECO:0000313" key="3">
    <source>
        <dbReference type="Proteomes" id="UP000613266"/>
    </source>
</evidence>
<dbReference type="InterPro" id="IPR011990">
    <property type="entry name" value="TPR-like_helical_dom_sf"/>
</dbReference>
<dbReference type="AlphaFoldDB" id="A0A931NHX1"/>
<evidence type="ECO:0000313" key="2">
    <source>
        <dbReference type="EMBL" id="MBH9576965.1"/>
    </source>
</evidence>
<dbReference type="Proteomes" id="UP000613266">
    <property type="component" value="Unassembled WGS sequence"/>
</dbReference>